<evidence type="ECO:0008006" key="4">
    <source>
        <dbReference type="Google" id="ProtNLM"/>
    </source>
</evidence>
<reference evidence="3" key="1">
    <citation type="journal article" date="2019" name="Int. J. Syst. Evol. Microbiol.">
        <title>The Global Catalogue of Microorganisms (GCM) 10K type strain sequencing project: providing services to taxonomists for standard genome sequencing and annotation.</title>
        <authorList>
            <consortium name="The Broad Institute Genomics Platform"/>
            <consortium name="The Broad Institute Genome Sequencing Center for Infectious Disease"/>
            <person name="Wu L."/>
            <person name="Ma J."/>
        </authorList>
    </citation>
    <scope>NUCLEOTIDE SEQUENCE [LARGE SCALE GENOMIC DNA]</scope>
    <source>
        <strain evidence="3">CCUG 43304</strain>
    </source>
</reference>
<dbReference type="RefSeq" id="WP_386731077.1">
    <property type="nucleotide sequence ID" value="NZ_JBHSTP010000002.1"/>
</dbReference>
<evidence type="ECO:0000313" key="2">
    <source>
        <dbReference type="EMBL" id="MFC6356532.1"/>
    </source>
</evidence>
<evidence type="ECO:0000313" key="3">
    <source>
        <dbReference type="Proteomes" id="UP001596306"/>
    </source>
</evidence>
<dbReference type="Proteomes" id="UP001596306">
    <property type="component" value="Unassembled WGS sequence"/>
</dbReference>
<name>A0ABW1VG51_9MICO</name>
<feature type="compositionally biased region" description="Basic and acidic residues" evidence="1">
    <location>
        <begin position="76"/>
        <end position="85"/>
    </location>
</feature>
<proteinExistence type="predicted"/>
<evidence type="ECO:0000256" key="1">
    <source>
        <dbReference type="SAM" id="MobiDB-lite"/>
    </source>
</evidence>
<accession>A0ABW1VG51</accession>
<dbReference type="EMBL" id="JBHSTP010000002">
    <property type="protein sequence ID" value="MFC6356532.1"/>
    <property type="molecule type" value="Genomic_DNA"/>
</dbReference>
<keyword evidence="3" id="KW-1185">Reference proteome</keyword>
<sequence>MSDHTTESVEQARLFYTEAEAAAALRVHPSTLGRLAKKGRSPVEPVMTGSRRLYELASGPPRDPRDIPENASGGPERNEPRRKTVADQQKIGGGGV</sequence>
<organism evidence="2 3">
    <name type="scientific">Luethyella okanaganae</name>
    <dbReference type="NCBI Taxonomy" id="69372"/>
    <lineage>
        <taxon>Bacteria</taxon>
        <taxon>Bacillati</taxon>
        <taxon>Actinomycetota</taxon>
        <taxon>Actinomycetes</taxon>
        <taxon>Micrococcales</taxon>
        <taxon>Microbacteriaceae</taxon>
        <taxon>Luethyella</taxon>
    </lineage>
</organism>
<comment type="caution">
    <text evidence="2">The sequence shown here is derived from an EMBL/GenBank/DDBJ whole genome shotgun (WGS) entry which is preliminary data.</text>
</comment>
<protein>
    <recommendedName>
        <fullName evidence="4">Helix-turn-helix domain-containing protein</fullName>
    </recommendedName>
</protein>
<gene>
    <name evidence="2" type="ORF">ACFQB0_10475</name>
</gene>
<feature type="region of interest" description="Disordered" evidence="1">
    <location>
        <begin position="36"/>
        <end position="96"/>
    </location>
</feature>